<dbReference type="Proteomes" id="UP000029033">
    <property type="component" value="Unassembled WGS sequence"/>
</dbReference>
<evidence type="ECO:0000256" key="1">
    <source>
        <dbReference type="SAM" id="MobiDB-lite"/>
    </source>
</evidence>
<feature type="region of interest" description="Disordered" evidence="1">
    <location>
        <begin position="441"/>
        <end position="474"/>
    </location>
</feature>
<keyword evidence="3" id="KW-1185">Reference proteome</keyword>
<dbReference type="GeneID" id="85166797"/>
<organism evidence="2 3">
    <name type="scientific">Bifidobacterium scardovii</name>
    <dbReference type="NCBI Taxonomy" id="158787"/>
    <lineage>
        <taxon>Bacteria</taxon>
        <taxon>Bacillati</taxon>
        <taxon>Actinomycetota</taxon>
        <taxon>Actinomycetes</taxon>
        <taxon>Bifidobacteriales</taxon>
        <taxon>Bifidobacteriaceae</taxon>
        <taxon>Bifidobacterium</taxon>
    </lineage>
</organism>
<feature type="region of interest" description="Disordered" evidence="1">
    <location>
        <begin position="275"/>
        <end position="294"/>
    </location>
</feature>
<feature type="region of interest" description="Disordered" evidence="1">
    <location>
        <begin position="380"/>
        <end position="414"/>
    </location>
</feature>
<name>A0A087DJC7_9BIFI</name>
<comment type="caution">
    <text evidence="2">The sequence shown here is derived from an EMBL/GenBank/DDBJ whole genome shotgun (WGS) entry which is preliminary data.</text>
</comment>
<reference evidence="2 3" key="1">
    <citation type="submission" date="2014-03" db="EMBL/GenBank/DDBJ databases">
        <title>Genomics of Bifidobacteria.</title>
        <authorList>
            <person name="Ventura M."/>
            <person name="Milani C."/>
            <person name="Lugli G.A."/>
        </authorList>
    </citation>
    <scope>NUCLEOTIDE SEQUENCE [LARGE SCALE GENOMIC DNA]</scope>
    <source>
        <strain evidence="2 3">LMG 21589</strain>
    </source>
</reference>
<dbReference type="EMBL" id="JGZO01000002">
    <property type="protein sequence ID" value="KFI95627.1"/>
    <property type="molecule type" value="Genomic_DNA"/>
</dbReference>
<dbReference type="OrthoDB" id="3237969at2"/>
<feature type="compositionally biased region" description="Acidic residues" evidence="1">
    <location>
        <begin position="403"/>
        <end position="414"/>
    </location>
</feature>
<dbReference type="RefSeq" id="WP_033519802.1">
    <property type="nucleotide sequence ID" value="NZ_CAUPKV010000047.1"/>
</dbReference>
<dbReference type="STRING" id="158787.BSCA_0659"/>
<dbReference type="eggNOG" id="ENOG5030TT6">
    <property type="taxonomic scope" value="Bacteria"/>
</dbReference>
<dbReference type="AlphaFoldDB" id="A0A087DJC7"/>
<protein>
    <submittedName>
        <fullName evidence="2">Uncharacterized protein</fullName>
    </submittedName>
</protein>
<gene>
    <name evidence="2" type="ORF">BSCA_0659</name>
</gene>
<proteinExistence type="predicted"/>
<sequence length="836" mass="92948">MAQDNAAGEPSGKPFMGYSVVFDYFWRVHRSAVEEALDEFNEEIGYDGRPLTDEDHELLGSFAMEWFIFDHRFPNGQTSLERYLTLQGKSLSGKKRKDLTDAERSQFTGSFWVVGASAAGHTVILEDVATGERYRINDHLASQSLDGSEGGLLSVRLACIRGQWYFPGNPIGLRPVKPTERMKAMMRDLHNDNPMTFADYVSIEMGFATADDAAAQGAAGDDEGPSPYEIMRSYRGMSPDERAEELDHMRREYEDLRERYELPYSWDGLRSLIDHEGEDAGDPRPDGGDGGRNAATNVLDILSMVMPEGMGMSSPFGGAADTDGTAGRAMPMDMPDMQRLVNLFMRAWNLLPHQSLHGKAPIEVDPGDAHDGLFDEERLYDDEPIDRNAGRPGAKRNGFEGAASDDDGYVDDSVDDYGRGSIAYSNKDHPEYLKNPVQWWHEPQMPADPGADGKDGAGNPDDAAGAAHPGNDDRWPVRCGAILNHYSEMRGIGALMPAYESFDMAVGADDPESRVDMESDAYVYAGEEWIAFSWTPERSESWGEGDPLPLDDDSAPKEAFDDAVNSLTPIEFFVDNPPEGADPALVERYRQVAASQLVSLFWVRGVVPDKRRVTVEDVQNGTLYTLTDERLSAFLAPTGSNVGLLGMRIAKVNGQWMMPTEPALSLPIAVDDGWRQLTRSVFDRWRDELANMWDFEALLCEQLDDITDDRTLKQYYRMPFTASKIAAATGAERERLEAMADRADTIRDQYLAARMLTDVLVTWEDMAVAIWRSPIRQSADDLFEELFDTMANAHILDIPPARAKLHEVFVAAWRALPHRAFGNQTPAEAGMGESFG</sequence>
<feature type="compositionally biased region" description="Low complexity" evidence="1">
    <location>
        <begin position="457"/>
        <end position="469"/>
    </location>
</feature>
<evidence type="ECO:0000313" key="2">
    <source>
        <dbReference type="EMBL" id="KFI95627.1"/>
    </source>
</evidence>
<accession>A0A087DJC7</accession>
<evidence type="ECO:0000313" key="3">
    <source>
        <dbReference type="Proteomes" id="UP000029033"/>
    </source>
</evidence>